<feature type="domain" description="SLH" evidence="4">
    <location>
        <begin position="89"/>
        <end position="142"/>
    </location>
</feature>
<reference evidence="5" key="1">
    <citation type="submission" date="2020-10" db="EMBL/GenBank/DDBJ databases">
        <title>ChiBAC.</title>
        <authorList>
            <person name="Zenner C."/>
            <person name="Hitch T.C.A."/>
            <person name="Clavel T."/>
        </authorList>
    </citation>
    <scope>NUCLEOTIDE SEQUENCE</scope>
    <source>
        <strain evidence="5">DSM 107454</strain>
    </source>
</reference>
<dbReference type="PANTHER" id="PTHR43308">
    <property type="entry name" value="OUTER MEMBRANE PROTEIN ALPHA-RELATED"/>
    <property type="match status" value="1"/>
</dbReference>
<dbReference type="Proteomes" id="UP000806542">
    <property type="component" value="Unassembled WGS sequence"/>
</dbReference>
<evidence type="ECO:0000313" key="5">
    <source>
        <dbReference type="EMBL" id="MBE5040810.1"/>
    </source>
</evidence>
<sequence length="963" mass="102530">MKKTKKIIISSAVSFSIAATGLSYSGFAAPFSDTTGHWAQEAIEKWSEYGIIEGFEGNFKPDDAITRAEMAVIIDRLMIYPAATENPFSDLTEDWYKEAVLKAAENEVLFGYDGMARPNDTITREEAAVMLARALHIEPKTGELPFSDRDEVSDWATGYLTAMAEKKYIRGFADGTFAPQETMTRSYTIALLNNTIGGLYQKPGTYTDQVEGIVLVNSPGVIFKNMQISDIVLAPGVGDNKILLQGNSKISGTKVILAGSIVTAGSSNVGGSGGSTGGSGGSSGGSGGGTVTVPEASDTAIIVNSDYAGKEGTIQYNNKKYTYGKNAFGNLREALIQVNTLGKPAVITLTGDLTEDNTLEIIVSDITIDGAGHTLRLTKSADTKKDGIQAVDVSGILIKDMSVIMEEAENGWHDSYGIQAYRSQITLDTVTVSGADAGVLLNGASAQVKGKLNVSGNEFGGIELARGSEAEKDPTLSAEEGAIENTTEAEGLPTIWVDASDKLNAQVNISGMFAKEIVKNDKVQKHFYLLEENLPQDETVQEVADSGELQEAVENGEVEFIRLTEDISTTTPVMITRDIAIHGQGHTITAPASAKKVVTVMNTGQRAEGKIEISDLNIAFEGEAPADWQSMYGIQVYNVSNVVLRNIKASNGNAGLLINGAEVAVEGTLDVSDNSFGGIELGKGVGVESVPKLTGAVSSIINTSEAERKPTIWTDGADVPAESVEITGMTAVENAKKNQNHFYLNPDFASAEAGTEGELRAALQNESAKNVFMTADIEVQSPVIISRNVTLDGLTHTLKGPLTSKNLLLVQSSVGTPVSRCRIRNLKTVFTESAPSDWRSAYAIQVYTAQNTVLENVSANNGNAGILINGADVTFEGTIDVSDNSFGGIEVSKGRDVTTEPRLRSNEAILTNTTEENKKPTIWTDQIDASAVEIQDLTAVPFTEDGKNQTHFYLNPINSAPAK</sequence>
<dbReference type="SUPFAM" id="SSF51126">
    <property type="entry name" value="Pectin lyase-like"/>
    <property type="match status" value="1"/>
</dbReference>
<dbReference type="SMART" id="SM00710">
    <property type="entry name" value="PbH1"/>
    <property type="match status" value="4"/>
</dbReference>
<evidence type="ECO:0000256" key="2">
    <source>
        <dbReference type="SAM" id="MobiDB-lite"/>
    </source>
</evidence>
<proteinExistence type="predicted"/>
<dbReference type="PROSITE" id="PS51272">
    <property type="entry name" value="SLH"/>
    <property type="match status" value="3"/>
</dbReference>
<dbReference type="InterPro" id="IPR051465">
    <property type="entry name" value="Cell_Envelope_Struct_Comp"/>
</dbReference>
<dbReference type="InterPro" id="IPR011050">
    <property type="entry name" value="Pectin_lyase_fold/virulence"/>
</dbReference>
<gene>
    <name evidence="5" type="ORF">INF28_10100</name>
</gene>
<dbReference type="AlphaFoldDB" id="A0A9D5R985"/>
<dbReference type="InterPro" id="IPR001119">
    <property type="entry name" value="SLH_dom"/>
</dbReference>
<dbReference type="InterPro" id="IPR006626">
    <property type="entry name" value="PbH1"/>
</dbReference>
<evidence type="ECO:0000313" key="6">
    <source>
        <dbReference type="Proteomes" id="UP000806542"/>
    </source>
</evidence>
<dbReference type="Pfam" id="PF20585">
    <property type="entry name" value="Pectate_lyase_5"/>
    <property type="match status" value="2"/>
</dbReference>
<organism evidence="5 6">
    <name type="scientific">Ructibacterium gallinarum</name>
    <dbReference type="NCBI Taxonomy" id="2779355"/>
    <lineage>
        <taxon>Bacteria</taxon>
        <taxon>Bacillati</taxon>
        <taxon>Bacillota</taxon>
        <taxon>Clostridia</taxon>
        <taxon>Eubacteriales</taxon>
        <taxon>Oscillospiraceae</taxon>
        <taxon>Ructibacterium</taxon>
    </lineage>
</organism>
<comment type="caution">
    <text evidence="5">The sequence shown here is derived from an EMBL/GenBank/DDBJ whole genome shotgun (WGS) entry which is preliminary data.</text>
</comment>
<keyword evidence="1" id="KW-0677">Repeat</keyword>
<dbReference type="InterPro" id="IPR046776">
    <property type="entry name" value="Pectate_lyase_5"/>
</dbReference>
<dbReference type="RefSeq" id="WP_226393364.1">
    <property type="nucleotide sequence ID" value="NZ_JADCKB010000023.1"/>
</dbReference>
<accession>A0A9D5R985</accession>
<keyword evidence="6" id="KW-1185">Reference proteome</keyword>
<keyword evidence="3" id="KW-0732">Signal</keyword>
<dbReference type="PANTHER" id="PTHR43308:SF5">
    <property type="entry name" value="S-LAYER PROTEIN _ PEPTIDOGLYCAN ENDO-BETA-N-ACETYLGLUCOSAMINIDASE"/>
    <property type="match status" value="1"/>
</dbReference>
<feature type="domain" description="SLH" evidence="4">
    <location>
        <begin position="26"/>
        <end position="88"/>
    </location>
</feature>
<feature type="region of interest" description="Disordered" evidence="2">
    <location>
        <begin position="269"/>
        <end position="290"/>
    </location>
</feature>
<evidence type="ECO:0000256" key="1">
    <source>
        <dbReference type="ARBA" id="ARBA00022737"/>
    </source>
</evidence>
<feature type="signal peptide" evidence="3">
    <location>
        <begin position="1"/>
        <end position="28"/>
    </location>
</feature>
<feature type="domain" description="SLH" evidence="4">
    <location>
        <begin position="143"/>
        <end position="206"/>
    </location>
</feature>
<feature type="chain" id="PRO_5039557913" evidence="3">
    <location>
        <begin position="29"/>
        <end position="963"/>
    </location>
</feature>
<dbReference type="EMBL" id="JADCKB010000023">
    <property type="protein sequence ID" value="MBE5040810.1"/>
    <property type="molecule type" value="Genomic_DNA"/>
</dbReference>
<protein>
    <submittedName>
        <fullName evidence="5">S-layer homology domain-containing protein</fullName>
    </submittedName>
</protein>
<name>A0A9D5R985_9FIRM</name>
<evidence type="ECO:0000256" key="3">
    <source>
        <dbReference type="SAM" id="SignalP"/>
    </source>
</evidence>
<dbReference type="Pfam" id="PF00395">
    <property type="entry name" value="SLH"/>
    <property type="match status" value="3"/>
</dbReference>
<evidence type="ECO:0000259" key="4">
    <source>
        <dbReference type="PROSITE" id="PS51272"/>
    </source>
</evidence>